<keyword evidence="1" id="KW-0805">Transcription regulation</keyword>
<evidence type="ECO:0000259" key="4">
    <source>
        <dbReference type="PROSITE" id="PS50932"/>
    </source>
</evidence>
<protein>
    <submittedName>
        <fullName evidence="5">LacI family DNA-binding transcriptional regulator</fullName>
    </submittedName>
</protein>
<dbReference type="PANTHER" id="PTHR30146:SF109">
    <property type="entry name" value="HTH-TYPE TRANSCRIPTIONAL REGULATOR GALS"/>
    <property type="match status" value="1"/>
</dbReference>
<dbReference type="SMART" id="SM00354">
    <property type="entry name" value="HTH_LACI"/>
    <property type="match status" value="1"/>
</dbReference>
<evidence type="ECO:0000256" key="3">
    <source>
        <dbReference type="ARBA" id="ARBA00023163"/>
    </source>
</evidence>
<dbReference type="AlphaFoldDB" id="A0A9D1LZU7"/>
<keyword evidence="3" id="KW-0804">Transcription</keyword>
<reference evidence="5" key="1">
    <citation type="submission" date="2020-10" db="EMBL/GenBank/DDBJ databases">
        <authorList>
            <person name="Gilroy R."/>
        </authorList>
    </citation>
    <scope>NUCLEOTIDE SEQUENCE</scope>
    <source>
        <strain evidence="5">ChiGjej1B1-1684</strain>
    </source>
</reference>
<dbReference type="Gene3D" id="1.10.260.40">
    <property type="entry name" value="lambda repressor-like DNA-binding domains"/>
    <property type="match status" value="1"/>
</dbReference>
<dbReference type="InterPro" id="IPR028082">
    <property type="entry name" value="Peripla_BP_I"/>
</dbReference>
<keyword evidence="2 5" id="KW-0238">DNA-binding</keyword>
<dbReference type="Gene3D" id="3.40.50.2300">
    <property type="match status" value="2"/>
</dbReference>
<dbReference type="Pfam" id="PF00356">
    <property type="entry name" value="LacI"/>
    <property type="match status" value="1"/>
</dbReference>
<dbReference type="SUPFAM" id="SSF47413">
    <property type="entry name" value="lambda repressor-like DNA-binding domains"/>
    <property type="match status" value="1"/>
</dbReference>
<name>A0A9D1LZU7_9FIRM</name>
<evidence type="ECO:0000313" key="5">
    <source>
        <dbReference type="EMBL" id="HIU50972.1"/>
    </source>
</evidence>
<feature type="domain" description="HTH lacI-type" evidence="4">
    <location>
        <begin position="2"/>
        <end position="56"/>
    </location>
</feature>
<comment type="caution">
    <text evidence="5">The sequence shown here is derived from an EMBL/GenBank/DDBJ whole genome shotgun (WGS) entry which is preliminary data.</text>
</comment>
<dbReference type="GO" id="GO:0003700">
    <property type="term" value="F:DNA-binding transcription factor activity"/>
    <property type="evidence" value="ECO:0007669"/>
    <property type="project" value="TreeGrafter"/>
</dbReference>
<dbReference type="InterPro" id="IPR000843">
    <property type="entry name" value="HTH_LacI"/>
</dbReference>
<proteinExistence type="predicted"/>
<reference evidence="5" key="2">
    <citation type="journal article" date="2021" name="PeerJ">
        <title>Extensive microbial diversity within the chicken gut microbiome revealed by metagenomics and culture.</title>
        <authorList>
            <person name="Gilroy R."/>
            <person name="Ravi A."/>
            <person name="Getino M."/>
            <person name="Pursley I."/>
            <person name="Horton D.L."/>
            <person name="Alikhan N.F."/>
            <person name="Baker D."/>
            <person name="Gharbi K."/>
            <person name="Hall N."/>
            <person name="Watson M."/>
            <person name="Adriaenssens E.M."/>
            <person name="Foster-Nyarko E."/>
            <person name="Jarju S."/>
            <person name="Secka A."/>
            <person name="Antonio M."/>
            <person name="Oren A."/>
            <person name="Chaudhuri R.R."/>
            <person name="La Ragione R."/>
            <person name="Hildebrand F."/>
            <person name="Pallen M.J."/>
        </authorList>
    </citation>
    <scope>NUCLEOTIDE SEQUENCE</scope>
    <source>
        <strain evidence="5">ChiGjej1B1-1684</strain>
    </source>
</reference>
<dbReference type="Proteomes" id="UP000824118">
    <property type="component" value="Unassembled WGS sequence"/>
</dbReference>
<dbReference type="Pfam" id="PF13377">
    <property type="entry name" value="Peripla_BP_3"/>
    <property type="match status" value="1"/>
</dbReference>
<dbReference type="PROSITE" id="PS00356">
    <property type="entry name" value="HTH_LACI_1"/>
    <property type="match status" value="1"/>
</dbReference>
<dbReference type="CDD" id="cd01392">
    <property type="entry name" value="HTH_LacI"/>
    <property type="match status" value="1"/>
</dbReference>
<dbReference type="GO" id="GO:0000976">
    <property type="term" value="F:transcription cis-regulatory region binding"/>
    <property type="evidence" value="ECO:0007669"/>
    <property type="project" value="TreeGrafter"/>
</dbReference>
<dbReference type="InterPro" id="IPR010982">
    <property type="entry name" value="Lambda_DNA-bd_dom_sf"/>
</dbReference>
<organism evidence="5 6">
    <name type="scientific">Candidatus Limousia pullorum</name>
    <dbReference type="NCBI Taxonomy" id="2840860"/>
    <lineage>
        <taxon>Bacteria</taxon>
        <taxon>Bacillati</taxon>
        <taxon>Bacillota</taxon>
        <taxon>Clostridia</taxon>
        <taxon>Eubacteriales</taxon>
        <taxon>Oscillospiraceae</taxon>
        <taxon>Oscillospiraceae incertae sedis</taxon>
        <taxon>Candidatus Limousia</taxon>
    </lineage>
</organism>
<evidence type="ECO:0000256" key="1">
    <source>
        <dbReference type="ARBA" id="ARBA00023015"/>
    </source>
</evidence>
<dbReference type="InterPro" id="IPR046335">
    <property type="entry name" value="LacI/GalR-like_sensor"/>
</dbReference>
<dbReference type="SUPFAM" id="SSF53822">
    <property type="entry name" value="Periplasmic binding protein-like I"/>
    <property type="match status" value="1"/>
</dbReference>
<dbReference type="EMBL" id="DVNG01000120">
    <property type="protein sequence ID" value="HIU50972.1"/>
    <property type="molecule type" value="Genomic_DNA"/>
</dbReference>
<evidence type="ECO:0000256" key="2">
    <source>
        <dbReference type="ARBA" id="ARBA00023125"/>
    </source>
</evidence>
<accession>A0A9D1LZU7</accession>
<gene>
    <name evidence="5" type="ORF">IAD22_08180</name>
</gene>
<sequence length="336" mass="36730">MASMREIAEKAGVSQATVSRVLSNHPSIKPETKQNVLYWVKKLNYQTGEGKGAVVKSKSNLIGVILPDLINPFFTEILAAVESTANYEGYSIVVMCTNKNLDREKNLINEMRAIGVDGIITVPVSSSKSVKTYTGINIPVVAITKELKGFNSISISHYNGGRKIAVHLLSLGFTKIGYVGPTNVSTSASKFNGFRDALKEEGYELCDIIELPVVESIESLLPFNHIKNYLNSNEIKSQALFAHDDSTACDLIKALCEHGYKVPQDIAVIGFDNSILSKKCHPSISTLSQPLKEMGDKAVGMIIGLINEEIISISSYELDSRIISRDTTTAQKLKNM</sequence>
<dbReference type="PANTHER" id="PTHR30146">
    <property type="entry name" value="LACI-RELATED TRANSCRIPTIONAL REPRESSOR"/>
    <property type="match status" value="1"/>
</dbReference>
<dbReference type="PROSITE" id="PS50932">
    <property type="entry name" value="HTH_LACI_2"/>
    <property type="match status" value="1"/>
</dbReference>
<evidence type="ECO:0000313" key="6">
    <source>
        <dbReference type="Proteomes" id="UP000824118"/>
    </source>
</evidence>